<dbReference type="GO" id="GO:0016712">
    <property type="term" value="F:oxidoreductase activity, acting on paired donors, with incorporation or reduction of molecular oxygen, reduced flavin or flavoprotein as one donor, and incorporation of one atom of oxygen"/>
    <property type="evidence" value="ECO:0007669"/>
    <property type="project" value="InterPro"/>
</dbReference>
<sequence length="511" mass="58643">MSSVFIALGWIFAFYVYHAINIFKQRRYDMQMGVARGCQPPPRLLNQRPLGLDRLEQIFRADSESRLMELFLFHFRLWGTTLEQVFLGSQAFGTIEPANLEAILSTQFEDWGMGPRRKVMFPFFGDGIFTQEGADWKHSREMLRPQFVFKQYEDLEVFREPVANLLEALPANGVVDLQPFFFRLTLDVTTAFLFGESVHSLERLGTPGESEFASAFNTAQDFIAKRMRLQDLYWLVGGRKFRQACSDVHRFADQIIDRNLSRDSRRIEGQKKYVFLDFLARNTPDRKALRSQIINILVAGRDTTACLISWTLFLLVRHPNVMDKLRSEIACTFDSRAEVTRSDLRKMNYLQNVLKETLRLYPSVPVNSRTALKTTVLPVGGGPDHKSPVLVPKGASVAYSVYSMHRRPDFYGMDAEVFRPERWEEHMPLNDDPTNAKWGYLPFNGGPRTCLGLDFGLTEAAYTIVHLIQRFPVIRLPPGEKVELIGVEKQTMTLVVSITEGCKVEVSRDQK</sequence>
<dbReference type="Gene3D" id="1.10.630.10">
    <property type="entry name" value="Cytochrome P450"/>
    <property type="match status" value="1"/>
</dbReference>
<evidence type="ECO:0000256" key="3">
    <source>
        <dbReference type="ARBA" id="ARBA00022617"/>
    </source>
</evidence>
<keyword evidence="6 8" id="KW-0408">Iron</keyword>
<dbReference type="PANTHER" id="PTHR24287">
    <property type="entry name" value="P450, PUTATIVE (EUROFUNG)-RELATED"/>
    <property type="match status" value="1"/>
</dbReference>
<evidence type="ECO:0000256" key="8">
    <source>
        <dbReference type="PIRSR" id="PIRSR602402-1"/>
    </source>
</evidence>
<dbReference type="InterPro" id="IPR047146">
    <property type="entry name" value="Cyt_P450_E_CYP52_fungi"/>
</dbReference>
<keyword evidence="10" id="KW-0812">Transmembrane</keyword>
<accession>A0A0D2HU97</accession>
<keyword evidence="4 8" id="KW-0479">Metal-binding</keyword>
<evidence type="ECO:0000256" key="6">
    <source>
        <dbReference type="ARBA" id="ARBA00023004"/>
    </source>
</evidence>
<evidence type="ECO:0008006" key="13">
    <source>
        <dbReference type="Google" id="ProtNLM"/>
    </source>
</evidence>
<dbReference type="PRINTS" id="PR00385">
    <property type="entry name" value="P450"/>
</dbReference>
<name>A0A0D2HU97_CLAB1</name>
<proteinExistence type="inferred from homology"/>
<dbReference type="VEuPathDB" id="FungiDB:Z519_11204"/>
<keyword evidence="3 8" id="KW-0349">Heme</keyword>
<protein>
    <recommendedName>
        <fullName evidence="13">Cytochrome P450 alkane hydroxylase</fullName>
    </recommendedName>
</protein>
<gene>
    <name evidence="11" type="ORF">Z519_11204</name>
</gene>
<dbReference type="InterPro" id="IPR036396">
    <property type="entry name" value="Cyt_P450_sf"/>
</dbReference>
<dbReference type="GO" id="GO:0020037">
    <property type="term" value="F:heme binding"/>
    <property type="evidence" value="ECO:0007669"/>
    <property type="project" value="InterPro"/>
</dbReference>
<comment type="similarity">
    <text evidence="2 9">Belongs to the cytochrome P450 family.</text>
</comment>
<comment type="cofactor">
    <cofactor evidence="1 8">
        <name>heme</name>
        <dbReference type="ChEBI" id="CHEBI:30413"/>
    </cofactor>
</comment>
<dbReference type="InterPro" id="IPR002974">
    <property type="entry name" value="Cyt_P450_E_CYP52_ascomycetes"/>
</dbReference>
<reference evidence="11" key="1">
    <citation type="submission" date="2015-01" db="EMBL/GenBank/DDBJ databases">
        <title>The Genome Sequence of Cladophialophora bantiana CBS 173.52.</title>
        <authorList>
            <consortium name="The Broad Institute Genomics Platform"/>
            <person name="Cuomo C."/>
            <person name="de Hoog S."/>
            <person name="Gorbushina A."/>
            <person name="Stielow B."/>
            <person name="Teixiera M."/>
            <person name="Abouelleil A."/>
            <person name="Chapman S.B."/>
            <person name="Priest M."/>
            <person name="Young S.K."/>
            <person name="Wortman J."/>
            <person name="Nusbaum C."/>
            <person name="Birren B."/>
        </authorList>
    </citation>
    <scope>NUCLEOTIDE SEQUENCE [LARGE SCALE GENOMIC DNA]</scope>
    <source>
        <strain evidence="11">CBS 173.52</strain>
    </source>
</reference>
<dbReference type="PRINTS" id="PR00464">
    <property type="entry name" value="EP450II"/>
</dbReference>
<evidence type="ECO:0000256" key="2">
    <source>
        <dbReference type="ARBA" id="ARBA00010617"/>
    </source>
</evidence>
<dbReference type="AlphaFoldDB" id="A0A0D2HU97"/>
<dbReference type="RefSeq" id="XP_016614763.1">
    <property type="nucleotide sequence ID" value="XM_016768917.1"/>
</dbReference>
<evidence type="ECO:0000256" key="7">
    <source>
        <dbReference type="ARBA" id="ARBA00023033"/>
    </source>
</evidence>
<dbReference type="PROSITE" id="PS00086">
    <property type="entry name" value="CYTOCHROME_P450"/>
    <property type="match status" value="1"/>
</dbReference>
<dbReference type="CDD" id="cd11063">
    <property type="entry name" value="CYP52"/>
    <property type="match status" value="1"/>
</dbReference>
<dbReference type="SUPFAM" id="SSF48264">
    <property type="entry name" value="Cytochrome P450"/>
    <property type="match status" value="1"/>
</dbReference>
<keyword evidence="10" id="KW-1133">Transmembrane helix</keyword>
<keyword evidence="12" id="KW-1185">Reference proteome</keyword>
<dbReference type="EMBL" id="KN847000">
    <property type="protein sequence ID" value="KIW88094.1"/>
    <property type="molecule type" value="Genomic_DNA"/>
</dbReference>
<dbReference type="InterPro" id="IPR017972">
    <property type="entry name" value="Cyt_P450_CS"/>
</dbReference>
<feature type="transmembrane region" description="Helical" evidence="10">
    <location>
        <begin position="6"/>
        <end position="23"/>
    </location>
</feature>
<evidence type="ECO:0000256" key="4">
    <source>
        <dbReference type="ARBA" id="ARBA00022723"/>
    </source>
</evidence>
<keyword evidence="7 9" id="KW-0503">Monooxygenase</keyword>
<dbReference type="HOGENOM" id="CLU_001570_27_0_1"/>
<evidence type="ECO:0000313" key="11">
    <source>
        <dbReference type="EMBL" id="KIW88094.1"/>
    </source>
</evidence>
<dbReference type="Proteomes" id="UP000053789">
    <property type="component" value="Unassembled WGS sequence"/>
</dbReference>
<evidence type="ECO:0000256" key="9">
    <source>
        <dbReference type="RuleBase" id="RU000461"/>
    </source>
</evidence>
<dbReference type="InterPro" id="IPR001128">
    <property type="entry name" value="Cyt_P450"/>
</dbReference>
<dbReference type="OrthoDB" id="1470350at2759"/>
<dbReference type="InterPro" id="IPR002402">
    <property type="entry name" value="Cyt_P450_E_grp-II"/>
</dbReference>
<evidence type="ECO:0000256" key="10">
    <source>
        <dbReference type="SAM" id="Phobius"/>
    </source>
</evidence>
<dbReference type="GO" id="GO:0005506">
    <property type="term" value="F:iron ion binding"/>
    <property type="evidence" value="ECO:0007669"/>
    <property type="project" value="InterPro"/>
</dbReference>
<feature type="binding site" description="axial binding residue" evidence="8">
    <location>
        <position position="450"/>
    </location>
    <ligand>
        <name>heme</name>
        <dbReference type="ChEBI" id="CHEBI:30413"/>
    </ligand>
    <ligandPart>
        <name>Fe</name>
        <dbReference type="ChEBI" id="CHEBI:18248"/>
    </ligandPart>
</feature>
<evidence type="ECO:0000313" key="12">
    <source>
        <dbReference type="Proteomes" id="UP000053789"/>
    </source>
</evidence>
<evidence type="ECO:0000256" key="1">
    <source>
        <dbReference type="ARBA" id="ARBA00001971"/>
    </source>
</evidence>
<keyword evidence="5 9" id="KW-0560">Oxidoreductase</keyword>
<evidence type="ECO:0000256" key="5">
    <source>
        <dbReference type="ARBA" id="ARBA00023002"/>
    </source>
</evidence>
<organism evidence="11 12">
    <name type="scientific">Cladophialophora bantiana (strain ATCC 10958 / CBS 173.52 / CDC B-1940 / NIH 8579)</name>
    <name type="common">Xylohypha bantiana</name>
    <dbReference type="NCBI Taxonomy" id="1442370"/>
    <lineage>
        <taxon>Eukaryota</taxon>
        <taxon>Fungi</taxon>
        <taxon>Dikarya</taxon>
        <taxon>Ascomycota</taxon>
        <taxon>Pezizomycotina</taxon>
        <taxon>Eurotiomycetes</taxon>
        <taxon>Chaetothyriomycetidae</taxon>
        <taxon>Chaetothyriales</taxon>
        <taxon>Herpotrichiellaceae</taxon>
        <taxon>Cladophialophora</taxon>
    </lineage>
</organism>
<dbReference type="GeneID" id="27704132"/>
<dbReference type="PANTHER" id="PTHR24287:SF18">
    <property type="entry name" value="CYTOCHROME P450 MONOOXYGENASE APDE-RELATED"/>
    <property type="match status" value="1"/>
</dbReference>
<dbReference type="PRINTS" id="PR01239">
    <property type="entry name" value="EP450IICYP52"/>
</dbReference>
<keyword evidence="10" id="KW-0472">Membrane</keyword>
<dbReference type="Pfam" id="PF00067">
    <property type="entry name" value="p450"/>
    <property type="match status" value="1"/>
</dbReference>